<evidence type="ECO:0000256" key="1">
    <source>
        <dbReference type="ARBA" id="ARBA00022737"/>
    </source>
</evidence>
<keyword evidence="4" id="KW-1185">Reference proteome</keyword>
<protein>
    <recommendedName>
        <fullName evidence="2">Nephrocystin 3-like N-terminal domain-containing protein</fullName>
    </recommendedName>
</protein>
<dbReference type="PANTHER" id="PTHR10039:SF14">
    <property type="entry name" value="NACHT DOMAIN-CONTAINING PROTEIN"/>
    <property type="match status" value="1"/>
</dbReference>
<name>A0AA39TMG7_9AGAR</name>
<organism evidence="3 4">
    <name type="scientific">Armillaria novae-zelandiae</name>
    <dbReference type="NCBI Taxonomy" id="153914"/>
    <lineage>
        <taxon>Eukaryota</taxon>
        <taxon>Fungi</taxon>
        <taxon>Dikarya</taxon>
        <taxon>Basidiomycota</taxon>
        <taxon>Agaricomycotina</taxon>
        <taxon>Agaricomycetes</taxon>
        <taxon>Agaricomycetidae</taxon>
        <taxon>Agaricales</taxon>
        <taxon>Marasmiineae</taxon>
        <taxon>Physalacriaceae</taxon>
        <taxon>Armillaria</taxon>
    </lineage>
</organism>
<reference evidence="3" key="1">
    <citation type="submission" date="2023-06" db="EMBL/GenBank/DDBJ databases">
        <authorList>
            <consortium name="Lawrence Berkeley National Laboratory"/>
            <person name="Ahrendt S."/>
            <person name="Sahu N."/>
            <person name="Indic B."/>
            <person name="Wong-Bajracharya J."/>
            <person name="Merenyi Z."/>
            <person name="Ke H.-M."/>
            <person name="Monk M."/>
            <person name="Kocsube S."/>
            <person name="Drula E."/>
            <person name="Lipzen A."/>
            <person name="Balint B."/>
            <person name="Henrissat B."/>
            <person name="Andreopoulos B."/>
            <person name="Martin F.M."/>
            <person name="Harder C.B."/>
            <person name="Rigling D."/>
            <person name="Ford K.L."/>
            <person name="Foster G.D."/>
            <person name="Pangilinan J."/>
            <person name="Papanicolaou A."/>
            <person name="Barry K."/>
            <person name="LaButti K."/>
            <person name="Viragh M."/>
            <person name="Koriabine M."/>
            <person name="Yan M."/>
            <person name="Riley R."/>
            <person name="Champramary S."/>
            <person name="Plett K.L."/>
            <person name="Tsai I.J."/>
            <person name="Slot J."/>
            <person name="Sipos G."/>
            <person name="Plett J."/>
            <person name="Nagy L.G."/>
            <person name="Grigoriev I.V."/>
        </authorList>
    </citation>
    <scope>NUCLEOTIDE SEQUENCE</scope>
    <source>
        <strain evidence="3">ICMP 16352</strain>
    </source>
</reference>
<keyword evidence="1" id="KW-0677">Repeat</keyword>
<dbReference type="Gene3D" id="3.40.50.300">
    <property type="entry name" value="P-loop containing nucleotide triphosphate hydrolases"/>
    <property type="match status" value="1"/>
</dbReference>
<evidence type="ECO:0000313" key="3">
    <source>
        <dbReference type="EMBL" id="KAK0464172.1"/>
    </source>
</evidence>
<dbReference type="Proteomes" id="UP001175227">
    <property type="component" value="Unassembled WGS sequence"/>
</dbReference>
<feature type="domain" description="Nephrocystin 3-like N-terminal" evidence="2">
    <location>
        <begin position="166"/>
        <end position="319"/>
    </location>
</feature>
<evidence type="ECO:0000259" key="2">
    <source>
        <dbReference type="Pfam" id="PF24883"/>
    </source>
</evidence>
<gene>
    <name evidence="3" type="ORF">IW261DRAFT_1524319</name>
</gene>
<comment type="caution">
    <text evidence="3">The sequence shown here is derived from an EMBL/GenBank/DDBJ whole genome shotgun (WGS) entry which is preliminary data.</text>
</comment>
<dbReference type="InterPro" id="IPR056884">
    <property type="entry name" value="NPHP3-like_N"/>
</dbReference>
<proteinExistence type="predicted"/>
<dbReference type="Pfam" id="PF24883">
    <property type="entry name" value="NPHP3_N"/>
    <property type="match status" value="1"/>
</dbReference>
<sequence>MIKTLAEVDPAADVAWSFLSKGLGVLRKKQTSDETIIGLYRAMFSAHISASREEVLKNRERLRRFYKTLFRQTIECAVFLEGYIAKNVGERPLSARQLDKLAEFQHAFRSMLGSTAQEATVVTLGVQEFVDPLRMQEQLHHLQPSVDLGPRSTCLRGTRVKTINTLMEWIAKCNGGVLWCKGTSGSGKSSLMGSLYELAMHASGRNRLGAFVRYDRIENSDSSRLIASIAYSLGMFDNRIGIEISRVHLSMSELLSLSPMKQFQQLLEQPLKKIPSLADEGPLIVIIDGLDECDVSDQLLSVLDNGFGKSLAFMRLIISTNRPILEQRLEKAPLVVGLDKSSEDTIHDIRLYIDSQLSELFAQLSAQNDSNPLKDACDAFRASETLTRRANGSFIWAATACRFIRDLPSISRLLVLLRPKGMQRNMNPMTSLYRNILDSIVAEAVQDKAIIKLSIRAVLGAIMISGTPRLLNAKALNTLVGLPDHPPPQLILAKLASVVRTSSDGFNRFFHMSFYDFLRDEEQCGKEWYIDT</sequence>
<evidence type="ECO:0000313" key="4">
    <source>
        <dbReference type="Proteomes" id="UP001175227"/>
    </source>
</evidence>
<dbReference type="AlphaFoldDB" id="A0AA39TMG7"/>
<dbReference type="InterPro" id="IPR027417">
    <property type="entry name" value="P-loop_NTPase"/>
</dbReference>
<dbReference type="PANTHER" id="PTHR10039">
    <property type="entry name" value="AMELOGENIN"/>
    <property type="match status" value="1"/>
</dbReference>
<accession>A0AA39TMG7</accession>
<dbReference type="SUPFAM" id="SSF52540">
    <property type="entry name" value="P-loop containing nucleoside triphosphate hydrolases"/>
    <property type="match status" value="1"/>
</dbReference>
<dbReference type="EMBL" id="JAUEPR010000099">
    <property type="protein sequence ID" value="KAK0464172.1"/>
    <property type="molecule type" value="Genomic_DNA"/>
</dbReference>